<feature type="DNA-binding region" description="H-T-H motif" evidence="3">
    <location>
        <begin position="32"/>
        <end position="51"/>
    </location>
</feature>
<evidence type="ECO:0000256" key="1">
    <source>
        <dbReference type="ARBA" id="ARBA00022491"/>
    </source>
</evidence>
<evidence type="ECO:0000313" key="5">
    <source>
        <dbReference type="EMBL" id="MFC4024870.1"/>
    </source>
</evidence>
<proteinExistence type="predicted"/>
<comment type="caution">
    <text evidence="5">The sequence shown here is derived from an EMBL/GenBank/DDBJ whole genome shotgun (WGS) entry which is preliminary data.</text>
</comment>
<dbReference type="InterPro" id="IPR050624">
    <property type="entry name" value="HTH-type_Tx_Regulator"/>
</dbReference>
<keyword evidence="6" id="KW-1185">Reference proteome</keyword>
<dbReference type="PANTHER" id="PTHR43479">
    <property type="entry name" value="ACREF/ENVCD OPERON REPRESSOR-RELATED"/>
    <property type="match status" value="1"/>
</dbReference>
<dbReference type="Pfam" id="PF00440">
    <property type="entry name" value="TetR_N"/>
    <property type="match status" value="1"/>
</dbReference>
<dbReference type="EMBL" id="JBHSAO010000010">
    <property type="protein sequence ID" value="MFC4024870.1"/>
    <property type="molecule type" value="Genomic_DNA"/>
</dbReference>
<dbReference type="SUPFAM" id="SSF46689">
    <property type="entry name" value="Homeodomain-like"/>
    <property type="match status" value="1"/>
</dbReference>
<organism evidence="5 6">
    <name type="scientific">Oceanobacillus longus</name>
    <dbReference type="NCBI Taxonomy" id="930120"/>
    <lineage>
        <taxon>Bacteria</taxon>
        <taxon>Bacillati</taxon>
        <taxon>Bacillota</taxon>
        <taxon>Bacilli</taxon>
        <taxon>Bacillales</taxon>
        <taxon>Bacillaceae</taxon>
        <taxon>Oceanobacillus</taxon>
    </lineage>
</organism>
<dbReference type="Gene3D" id="1.10.357.10">
    <property type="entry name" value="Tetracycline Repressor, domain 2"/>
    <property type="match status" value="1"/>
</dbReference>
<keyword evidence="1" id="KW-0678">Repressor</keyword>
<dbReference type="InterPro" id="IPR001647">
    <property type="entry name" value="HTH_TetR"/>
</dbReference>
<feature type="domain" description="HTH tetR-type" evidence="4">
    <location>
        <begin position="9"/>
        <end position="69"/>
    </location>
</feature>
<dbReference type="PANTHER" id="PTHR43479:SF11">
    <property type="entry name" value="ACREF_ENVCD OPERON REPRESSOR-RELATED"/>
    <property type="match status" value="1"/>
</dbReference>
<dbReference type="InterPro" id="IPR009057">
    <property type="entry name" value="Homeodomain-like_sf"/>
</dbReference>
<evidence type="ECO:0000259" key="4">
    <source>
        <dbReference type="PROSITE" id="PS50977"/>
    </source>
</evidence>
<protein>
    <submittedName>
        <fullName evidence="5">TetR/AcrR family transcriptional regulator</fullName>
    </submittedName>
</protein>
<sequence>MDGFERRKAMKKKIILKATLSLFINNGVKKVSIAEIAKKANVSQVTIYNYFKSKDNLAHEVLIYYVDQIWKEYEELFNRNIAFPDKIKGIIFDKKKAADNIHEDFYTYFMKEYSTGINYMEELYTEKIFPRLIELFNEGRAQGYINHDISNEAIIFYIQILKDAMQKKDIYQKILPMTEEITTLFFYGIIGKGND</sequence>
<evidence type="ECO:0000313" key="6">
    <source>
        <dbReference type="Proteomes" id="UP001595772"/>
    </source>
</evidence>
<dbReference type="RefSeq" id="WP_379497368.1">
    <property type="nucleotide sequence ID" value="NZ_JBHSAO010000010.1"/>
</dbReference>
<accession>A0ABV8GYX2</accession>
<name>A0ABV8GYX2_9BACI</name>
<evidence type="ECO:0000256" key="3">
    <source>
        <dbReference type="PROSITE-ProRule" id="PRU00335"/>
    </source>
</evidence>
<evidence type="ECO:0000256" key="2">
    <source>
        <dbReference type="ARBA" id="ARBA00023125"/>
    </source>
</evidence>
<dbReference type="PRINTS" id="PR00455">
    <property type="entry name" value="HTHTETR"/>
</dbReference>
<dbReference type="Proteomes" id="UP001595772">
    <property type="component" value="Unassembled WGS sequence"/>
</dbReference>
<reference evidence="6" key="1">
    <citation type="journal article" date="2019" name="Int. J. Syst. Evol. Microbiol.">
        <title>The Global Catalogue of Microorganisms (GCM) 10K type strain sequencing project: providing services to taxonomists for standard genome sequencing and annotation.</title>
        <authorList>
            <consortium name="The Broad Institute Genomics Platform"/>
            <consortium name="The Broad Institute Genome Sequencing Center for Infectious Disease"/>
            <person name="Wu L."/>
            <person name="Ma J."/>
        </authorList>
    </citation>
    <scope>NUCLEOTIDE SEQUENCE [LARGE SCALE GENOMIC DNA]</scope>
    <source>
        <strain evidence="6">IBRC-M 10703</strain>
    </source>
</reference>
<gene>
    <name evidence="5" type="ORF">ACFOUV_13790</name>
</gene>
<dbReference type="PROSITE" id="PS50977">
    <property type="entry name" value="HTH_TETR_2"/>
    <property type="match status" value="1"/>
</dbReference>
<keyword evidence="2 3" id="KW-0238">DNA-binding</keyword>